<dbReference type="SUPFAM" id="SSF55961">
    <property type="entry name" value="Bet v1-like"/>
    <property type="match status" value="1"/>
</dbReference>
<protein>
    <recommendedName>
        <fullName evidence="3">Activator of Hsp90 ATPase homologue 1/2-like C-terminal domain-containing protein</fullName>
    </recommendedName>
</protein>
<gene>
    <name evidence="4" type="ORF">CA984_03365</name>
</gene>
<comment type="similarity">
    <text evidence="1">Belongs to the AHA1 family.</text>
</comment>
<name>A0A243RW59_9ACTN</name>
<reference evidence="4 5" key="1">
    <citation type="submission" date="2017-05" db="EMBL/GenBank/DDBJ databases">
        <title>Biotechnological potential of actinobacteria isolated from South African environments.</title>
        <authorList>
            <person name="Le Roes-Hill M."/>
            <person name="Prins A."/>
            <person name="Durrell K.A."/>
        </authorList>
    </citation>
    <scope>NUCLEOTIDE SEQUENCE [LARGE SCALE GENOMIC DNA]</scope>
    <source>
        <strain evidence="4">M26</strain>
    </source>
</reference>
<dbReference type="InterPro" id="IPR013538">
    <property type="entry name" value="ASHA1/2-like_C"/>
</dbReference>
<feature type="compositionally biased region" description="Basic residues" evidence="2">
    <location>
        <begin position="12"/>
        <end position="21"/>
    </location>
</feature>
<dbReference type="CDD" id="cd07814">
    <property type="entry name" value="SRPBCC_CalC_Aha1-like"/>
    <property type="match status" value="1"/>
</dbReference>
<evidence type="ECO:0000256" key="2">
    <source>
        <dbReference type="SAM" id="MobiDB-lite"/>
    </source>
</evidence>
<dbReference type="Gene3D" id="3.30.530.20">
    <property type="match status" value="1"/>
</dbReference>
<evidence type="ECO:0000259" key="3">
    <source>
        <dbReference type="Pfam" id="PF08327"/>
    </source>
</evidence>
<accession>A0A243RW59</accession>
<dbReference type="AlphaFoldDB" id="A0A243RW59"/>
<feature type="domain" description="Activator of Hsp90 ATPase homologue 1/2-like C-terminal" evidence="3">
    <location>
        <begin position="42"/>
        <end position="164"/>
    </location>
</feature>
<evidence type="ECO:0000256" key="1">
    <source>
        <dbReference type="ARBA" id="ARBA00006817"/>
    </source>
</evidence>
<feature type="compositionally biased region" description="Pro residues" evidence="2">
    <location>
        <begin position="1"/>
        <end position="10"/>
    </location>
</feature>
<proteinExistence type="inferred from homology"/>
<keyword evidence="5" id="KW-1185">Reference proteome</keyword>
<evidence type="ECO:0000313" key="4">
    <source>
        <dbReference type="EMBL" id="OUC99426.1"/>
    </source>
</evidence>
<evidence type="ECO:0000313" key="5">
    <source>
        <dbReference type="Proteomes" id="UP000194761"/>
    </source>
</evidence>
<sequence>MVHLAQPPPARSRARGTCAHRRPGREGIVVSRTIEQTLHIRARPETVWRFFTDPARLAQWWGTAELDARPGGTLQVAMHGGPRPVMRGRFVELVPYERLVFTFGWEAAPGVPDMPPEASRVEVTLTPDGDGTELTLRHSGLPAVLEEETGDGWAHLLHRLGETAERQEIR</sequence>
<organism evidence="4 5">
    <name type="scientific">Streptosporangium minutum</name>
    <dbReference type="NCBI Taxonomy" id="569862"/>
    <lineage>
        <taxon>Bacteria</taxon>
        <taxon>Bacillati</taxon>
        <taxon>Actinomycetota</taxon>
        <taxon>Actinomycetes</taxon>
        <taxon>Streptosporangiales</taxon>
        <taxon>Streptosporangiaceae</taxon>
        <taxon>Streptosporangium</taxon>
    </lineage>
</organism>
<comment type="caution">
    <text evidence="4">The sequence shown here is derived from an EMBL/GenBank/DDBJ whole genome shotgun (WGS) entry which is preliminary data.</text>
</comment>
<dbReference type="EMBL" id="NGFP01000008">
    <property type="protein sequence ID" value="OUC99426.1"/>
    <property type="molecule type" value="Genomic_DNA"/>
</dbReference>
<dbReference type="Proteomes" id="UP000194761">
    <property type="component" value="Unassembled WGS sequence"/>
</dbReference>
<feature type="region of interest" description="Disordered" evidence="2">
    <location>
        <begin position="1"/>
        <end position="21"/>
    </location>
</feature>
<dbReference type="Pfam" id="PF08327">
    <property type="entry name" value="AHSA1"/>
    <property type="match status" value="1"/>
</dbReference>
<dbReference type="InterPro" id="IPR023393">
    <property type="entry name" value="START-like_dom_sf"/>
</dbReference>